<feature type="active site" evidence="9">
    <location>
        <position position="124"/>
    </location>
</feature>
<evidence type="ECO:0000256" key="11">
    <source>
        <dbReference type="RuleBase" id="RU004181"/>
    </source>
</evidence>
<dbReference type="PANTHER" id="PTHR33695:SF1">
    <property type="entry name" value="LIPOPROTEIN SIGNAL PEPTIDASE"/>
    <property type="match status" value="1"/>
</dbReference>
<protein>
    <recommendedName>
        <fullName evidence="9">Lipoprotein signal peptidase</fullName>
        <ecNumber evidence="9">3.4.23.36</ecNumber>
    </recommendedName>
    <alternativeName>
        <fullName evidence="9">Prolipoprotein signal peptidase</fullName>
    </alternativeName>
    <alternativeName>
        <fullName evidence="9">Signal peptidase II</fullName>
        <shortName evidence="9">SPase II</shortName>
    </alternativeName>
</protein>
<proteinExistence type="inferred from homology"/>
<comment type="catalytic activity">
    <reaction evidence="9 10">
        <text>Release of signal peptides from bacterial membrane prolipoproteins. Hydrolyzes -Xaa-Yaa-Zaa-|-(S,diacylglyceryl)Cys-, in which Xaa is hydrophobic (preferably Leu), and Yaa (Ala or Ser) and Zaa (Gly or Ala) have small, neutral side chains.</text>
        <dbReference type="EC" id="3.4.23.36"/>
    </reaction>
</comment>
<feature type="transmembrane region" description="Helical" evidence="9">
    <location>
        <begin position="83"/>
        <end position="100"/>
    </location>
</feature>
<comment type="function">
    <text evidence="9 10">This protein specifically catalyzes the removal of signal peptides from prolipoproteins.</text>
</comment>
<keyword evidence="8 9" id="KW-0472">Membrane</keyword>
<dbReference type="Pfam" id="PF01252">
    <property type="entry name" value="Peptidase_A8"/>
    <property type="match status" value="1"/>
</dbReference>
<dbReference type="HAMAP" id="MF_00161">
    <property type="entry name" value="LspA"/>
    <property type="match status" value="1"/>
</dbReference>
<comment type="caution">
    <text evidence="9">Lacks conserved residue(s) required for the propagation of feature annotation.</text>
</comment>
<feature type="transmembrane region" description="Helical" evidence="9">
    <location>
        <begin position="120"/>
        <end position="140"/>
    </location>
</feature>
<comment type="similarity">
    <text evidence="1 9 11">Belongs to the peptidase A8 family.</text>
</comment>
<dbReference type="GO" id="GO:0005886">
    <property type="term" value="C:plasma membrane"/>
    <property type="evidence" value="ECO:0007669"/>
    <property type="project" value="UniProtKB-SubCell"/>
</dbReference>
<keyword evidence="3 9" id="KW-0645">Protease</keyword>
<keyword evidence="13" id="KW-1185">Reference proteome</keyword>
<feature type="active site" evidence="9">
    <location>
        <position position="110"/>
    </location>
</feature>
<dbReference type="EMBL" id="FQWY01000023">
    <property type="protein sequence ID" value="SHH01200.1"/>
    <property type="molecule type" value="Genomic_DNA"/>
</dbReference>
<dbReference type="OrthoDB" id="9810259at2"/>
<evidence type="ECO:0000256" key="10">
    <source>
        <dbReference type="RuleBase" id="RU000594"/>
    </source>
</evidence>
<evidence type="ECO:0000256" key="9">
    <source>
        <dbReference type="HAMAP-Rule" id="MF_00161"/>
    </source>
</evidence>
<evidence type="ECO:0000313" key="12">
    <source>
        <dbReference type="EMBL" id="SHH01200.1"/>
    </source>
</evidence>
<dbReference type="RefSeq" id="WP_073092218.1">
    <property type="nucleotide sequence ID" value="NZ_FQWY01000023.1"/>
</dbReference>
<evidence type="ECO:0000256" key="5">
    <source>
        <dbReference type="ARBA" id="ARBA00022750"/>
    </source>
</evidence>
<sequence>MRFFLGLIILLVADQLSKYAVITNLELGEKYPVIDEWFTLTYIHNKGAAFGIMEGGYWFFVVAALLAVAGMIYYVARYKPHPFLEWVLGIIAGGALGNLIDRIFYQSVIDFISIGWWPVFNLADVGITVGSVVLIFFILYSEKNEEVKNG</sequence>
<keyword evidence="6 9" id="KW-0378">Hydrolase</keyword>
<dbReference type="InterPro" id="IPR001872">
    <property type="entry name" value="Peptidase_A8"/>
</dbReference>
<organism evidence="12 13">
    <name type="scientific">Thermosyntropha lipolytica DSM 11003</name>
    <dbReference type="NCBI Taxonomy" id="1123382"/>
    <lineage>
        <taxon>Bacteria</taxon>
        <taxon>Bacillati</taxon>
        <taxon>Bacillota</taxon>
        <taxon>Clostridia</taxon>
        <taxon>Eubacteriales</taxon>
        <taxon>Syntrophomonadaceae</taxon>
        <taxon>Thermosyntropha</taxon>
    </lineage>
</organism>
<comment type="pathway">
    <text evidence="9">Protein modification; lipoprotein biosynthesis (signal peptide cleavage).</text>
</comment>
<evidence type="ECO:0000256" key="4">
    <source>
        <dbReference type="ARBA" id="ARBA00022692"/>
    </source>
</evidence>
<dbReference type="PROSITE" id="PS00855">
    <property type="entry name" value="SPASE_II"/>
    <property type="match status" value="1"/>
</dbReference>
<dbReference type="PRINTS" id="PR00781">
    <property type="entry name" value="LIPOSIGPTASE"/>
</dbReference>
<evidence type="ECO:0000256" key="2">
    <source>
        <dbReference type="ARBA" id="ARBA00022475"/>
    </source>
</evidence>
<dbReference type="NCBIfam" id="TIGR00077">
    <property type="entry name" value="lspA"/>
    <property type="match status" value="1"/>
</dbReference>
<evidence type="ECO:0000256" key="8">
    <source>
        <dbReference type="ARBA" id="ARBA00023136"/>
    </source>
</evidence>
<keyword evidence="7 9" id="KW-1133">Transmembrane helix</keyword>
<evidence type="ECO:0000256" key="7">
    <source>
        <dbReference type="ARBA" id="ARBA00022989"/>
    </source>
</evidence>
<name>A0A1M5PHI5_9FIRM</name>
<dbReference type="AlphaFoldDB" id="A0A1M5PHI5"/>
<reference evidence="13" key="1">
    <citation type="submission" date="2016-11" db="EMBL/GenBank/DDBJ databases">
        <authorList>
            <person name="Varghese N."/>
            <person name="Submissions S."/>
        </authorList>
    </citation>
    <scope>NUCLEOTIDE SEQUENCE [LARGE SCALE GENOMIC DNA]</scope>
    <source>
        <strain evidence="13">DSM 11003</strain>
    </source>
</reference>
<evidence type="ECO:0000313" key="13">
    <source>
        <dbReference type="Proteomes" id="UP000242329"/>
    </source>
</evidence>
<accession>A0A1M5PHI5</accession>
<evidence type="ECO:0000256" key="1">
    <source>
        <dbReference type="ARBA" id="ARBA00006139"/>
    </source>
</evidence>
<comment type="subcellular location">
    <subcellularLocation>
        <location evidence="9">Cell membrane</location>
        <topology evidence="9">Multi-pass membrane protein</topology>
    </subcellularLocation>
</comment>
<keyword evidence="5 9" id="KW-0064">Aspartyl protease</keyword>
<evidence type="ECO:0000256" key="3">
    <source>
        <dbReference type="ARBA" id="ARBA00022670"/>
    </source>
</evidence>
<dbReference type="GO" id="GO:0006508">
    <property type="term" value="P:proteolysis"/>
    <property type="evidence" value="ECO:0007669"/>
    <property type="project" value="UniProtKB-KW"/>
</dbReference>
<keyword evidence="4 9" id="KW-0812">Transmembrane</keyword>
<dbReference type="PANTHER" id="PTHR33695">
    <property type="entry name" value="LIPOPROTEIN SIGNAL PEPTIDASE"/>
    <property type="match status" value="1"/>
</dbReference>
<gene>
    <name evidence="9" type="primary">lspA</name>
    <name evidence="12" type="ORF">SAMN02745221_01469</name>
</gene>
<dbReference type="Proteomes" id="UP000242329">
    <property type="component" value="Unassembled WGS sequence"/>
</dbReference>
<evidence type="ECO:0000256" key="6">
    <source>
        <dbReference type="ARBA" id="ARBA00022801"/>
    </source>
</evidence>
<dbReference type="EC" id="3.4.23.36" evidence="9"/>
<dbReference type="UniPathway" id="UPA00665"/>
<dbReference type="GO" id="GO:0004190">
    <property type="term" value="F:aspartic-type endopeptidase activity"/>
    <property type="evidence" value="ECO:0007669"/>
    <property type="project" value="UniProtKB-UniRule"/>
</dbReference>
<keyword evidence="2 9" id="KW-1003">Cell membrane</keyword>
<dbReference type="STRING" id="1123382.SAMN02745221_01469"/>
<feature type="transmembrane region" description="Helical" evidence="9">
    <location>
        <begin position="57"/>
        <end position="76"/>
    </location>
</feature>